<dbReference type="EMBL" id="MN739449">
    <property type="protein sequence ID" value="QHT05062.1"/>
    <property type="molecule type" value="Genomic_DNA"/>
</dbReference>
<evidence type="ECO:0000313" key="2">
    <source>
        <dbReference type="EMBL" id="QHT05062.1"/>
    </source>
</evidence>
<dbReference type="InterPro" id="IPR009078">
    <property type="entry name" value="Ferritin-like_SF"/>
</dbReference>
<dbReference type="AlphaFoldDB" id="A0A6C0CLN6"/>
<dbReference type="InterPro" id="IPR012348">
    <property type="entry name" value="RNR-like"/>
</dbReference>
<sequence length="328" mass="38018">MDILEPILKPNPYRFVWIPNEEHNDIIRLLQDIKKHNWVADEIDFSQDVIDMQQKLNDNERHFIKMITAFFASSDGLVMENLDVNFSKEVQIPEARLFFAFQANNEAEHSITYSLMLQALVKEPVEQDRLFKAVTEIPAVKKLVDWAVQWMDNRHPFRVRILAFILYEGLIFSDKFAAIFWFKKRKVLPGVSQANRLISADEGAHESHGIMLYNKLLKKCPQELVHQMVQEVVALDIEFMTEAIPVTLIGMNVNLMSDYIKLVANRLLLRLGCSILYENISRENSLIDLMDNIGQEDKVSFFEHRNHVYLQGGMTVKPSAVFSTEGDF</sequence>
<evidence type="ECO:0000256" key="1">
    <source>
        <dbReference type="ARBA" id="ARBA00009303"/>
    </source>
</evidence>
<dbReference type="GO" id="GO:0009263">
    <property type="term" value="P:deoxyribonucleotide biosynthetic process"/>
    <property type="evidence" value="ECO:0007669"/>
    <property type="project" value="InterPro"/>
</dbReference>
<dbReference type="PANTHER" id="PTHR23409:SF18">
    <property type="entry name" value="RIBONUCLEOSIDE-DIPHOSPHATE REDUCTASE SUBUNIT M2"/>
    <property type="match status" value="1"/>
</dbReference>
<organism evidence="2">
    <name type="scientific">viral metagenome</name>
    <dbReference type="NCBI Taxonomy" id="1070528"/>
    <lineage>
        <taxon>unclassified sequences</taxon>
        <taxon>metagenomes</taxon>
        <taxon>organismal metagenomes</taxon>
    </lineage>
</organism>
<dbReference type="PANTHER" id="PTHR23409">
    <property type="entry name" value="RIBONUCLEOSIDE-DIPHOSPHATE REDUCTASE SMALL CHAIN"/>
    <property type="match status" value="1"/>
</dbReference>
<accession>A0A6C0CLN6</accession>
<comment type="similarity">
    <text evidence="1">Belongs to the ribonucleoside diphosphate reductase small chain family.</text>
</comment>
<dbReference type="SUPFAM" id="SSF47240">
    <property type="entry name" value="Ferritin-like"/>
    <property type="match status" value="1"/>
</dbReference>
<protein>
    <submittedName>
        <fullName evidence="2">Uncharacterized protein</fullName>
    </submittedName>
</protein>
<dbReference type="InterPro" id="IPR033909">
    <property type="entry name" value="RNR_small"/>
</dbReference>
<reference evidence="2" key="1">
    <citation type="journal article" date="2020" name="Nature">
        <title>Giant virus diversity and host interactions through global metagenomics.</title>
        <authorList>
            <person name="Schulz F."/>
            <person name="Roux S."/>
            <person name="Paez-Espino D."/>
            <person name="Jungbluth S."/>
            <person name="Walsh D.A."/>
            <person name="Denef V.J."/>
            <person name="McMahon K.D."/>
            <person name="Konstantinidis K.T."/>
            <person name="Eloe-Fadrosh E.A."/>
            <person name="Kyrpides N.C."/>
            <person name="Woyke T."/>
        </authorList>
    </citation>
    <scope>NUCLEOTIDE SEQUENCE</scope>
    <source>
        <strain evidence="2">GVMAG-M-3300021354-14</strain>
    </source>
</reference>
<dbReference type="GO" id="GO:0016491">
    <property type="term" value="F:oxidoreductase activity"/>
    <property type="evidence" value="ECO:0007669"/>
    <property type="project" value="InterPro"/>
</dbReference>
<dbReference type="CDD" id="cd01049">
    <property type="entry name" value="RNRR2"/>
    <property type="match status" value="1"/>
</dbReference>
<dbReference type="Gene3D" id="1.10.620.20">
    <property type="entry name" value="Ribonucleotide Reductase, subunit A"/>
    <property type="match status" value="1"/>
</dbReference>
<dbReference type="Pfam" id="PF00268">
    <property type="entry name" value="Ribonuc_red_sm"/>
    <property type="match status" value="1"/>
</dbReference>
<proteinExistence type="inferred from homology"/>
<name>A0A6C0CLN6_9ZZZZ</name>
<dbReference type="InterPro" id="IPR000358">
    <property type="entry name" value="RNR_small_fam"/>
</dbReference>